<reference evidence="2" key="1">
    <citation type="submission" date="2024-05" db="EMBL/GenBank/DDBJ databases">
        <title>Campylobacter coli isolated from environmental waters in Slovenia.</title>
        <authorList>
            <person name="Zautner A.E."/>
            <person name="Bunk B."/>
            <person name="Riedel T."/>
            <person name="Sproeer C."/>
        </authorList>
    </citation>
    <scope>NUCLEOTIDE SEQUENCE</scope>
    <source>
        <strain evidence="2">CCS1377</strain>
    </source>
</reference>
<dbReference type="EMBL" id="CP155620">
    <property type="protein sequence ID" value="XBJ29695.1"/>
    <property type="molecule type" value="Genomic_DNA"/>
</dbReference>
<gene>
    <name evidence="2" type="ORF">AAH949_02350</name>
</gene>
<protein>
    <submittedName>
        <fullName evidence="2">Uncharacterized protein</fullName>
    </submittedName>
</protein>
<keyword evidence="1" id="KW-0732">Signal</keyword>
<name>A0AAU7E8V2_9BACT</name>
<dbReference type="RefSeq" id="WP_348518869.1">
    <property type="nucleotide sequence ID" value="NZ_CP155620.1"/>
</dbReference>
<feature type="signal peptide" evidence="1">
    <location>
        <begin position="1"/>
        <end position="24"/>
    </location>
</feature>
<proteinExistence type="predicted"/>
<accession>A0AAU7E8V2</accession>
<sequence length="301" mass="34297">MVKISLSASKVLAGISLFCVNALAQSIDLDSSNIETYFDSKDKYFVLKEEYRKENLNINLREEQDNLYIDMGSNKLDIKAPVMITSMYDSSFSAREITLENILLQYSQANSINGNVNFKGEGDFTSMKQGNIIDLYENLEGSNPSLTINGNLNSEDLQISLYDTKGSIIVNGEANFNSNLEIEYENEELLKEDLILINATKGLNVDLSRVSLTNYGYYKEFYSIERLESSFSARIPTHYSLKLTNNQLILSPNFEFYLDSKNNKQILEDKITSLTNMKEILEDLLNWTSINEAEKTIYKKP</sequence>
<organism evidence="2">
    <name type="scientific">Campylobacter sp. CCS1377</name>
    <dbReference type="NCBI Taxonomy" id="3158229"/>
    <lineage>
        <taxon>Bacteria</taxon>
        <taxon>Pseudomonadati</taxon>
        <taxon>Campylobacterota</taxon>
        <taxon>Epsilonproteobacteria</taxon>
        <taxon>Campylobacterales</taxon>
        <taxon>Campylobacteraceae</taxon>
        <taxon>Campylobacter</taxon>
    </lineage>
</organism>
<feature type="chain" id="PRO_5043952518" evidence="1">
    <location>
        <begin position="25"/>
        <end position="301"/>
    </location>
</feature>
<dbReference type="AlphaFoldDB" id="A0AAU7E8V2"/>
<evidence type="ECO:0000313" key="2">
    <source>
        <dbReference type="EMBL" id="XBJ29695.1"/>
    </source>
</evidence>
<evidence type="ECO:0000256" key="1">
    <source>
        <dbReference type="SAM" id="SignalP"/>
    </source>
</evidence>